<dbReference type="GO" id="GO:0005886">
    <property type="term" value="C:plasma membrane"/>
    <property type="evidence" value="ECO:0007669"/>
    <property type="project" value="UniProtKB-SubCell"/>
</dbReference>
<proteinExistence type="predicted"/>
<evidence type="ECO:0000256" key="2">
    <source>
        <dbReference type="ARBA" id="ARBA00022475"/>
    </source>
</evidence>
<feature type="transmembrane region" description="Helical" evidence="6">
    <location>
        <begin position="165"/>
        <end position="188"/>
    </location>
</feature>
<dbReference type="EMBL" id="MCFI01000033">
    <property type="protein sequence ID" value="ORY73683.1"/>
    <property type="molecule type" value="Genomic_DNA"/>
</dbReference>
<comment type="caution">
    <text evidence="8">The sequence shown here is derived from an EMBL/GenBank/DDBJ whole genome shotgun (WGS) entry which is preliminary data.</text>
</comment>
<evidence type="ECO:0000259" key="7">
    <source>
        <dbReference type="Pfam" id="PF02656"/>
    </source>
</evidence>
<dbReference type="OrthoDB" id="199599at2759"/>
<keyword evidence="2" id="KW-1003">Cell membrane</keyword>
<name>A0A1Y2EQ08_PROLT</name>
<protein>
    <recommendedName>
        <fullName evidence="7">DUF202 domain-containing protein</fullName>
    </recommendedName>
</protein>
<dbReference type="InterPro" id="IPR052053">
    <property type="entry name" value="IM_YidH-like"/>
</dbReference>
<comment type="subcellular location">
    <subcellularLocation>
        <location evidence="1">Cell membrane</location>
        <topology evidence="1">Multi-pass membrane protein</topology>
    </subcellularLocation>
</comment>
<evidence type="ECO:0000313" key="8">
    <source>
        <dbReference type="EMBL" id="ORY73683.1"/>
    </source>
</evidence>
<keyword evidence="4 6" id="KW-1133">Transmembrane helix</keyword>
<sequence>MANKSLRPASHDLVSSSGIATSATNEFSPLLQSNAPSCDESIHRVRYKPLSWIVSIWHDYLSVELQNTQSVARDHLANERTFLAWLRTSLSFASAGVAVTQFLRLDTSKNASEDAQKQLQQLRRIGKPAGASLIAIAMLVILGGASRYFTVQQALRRDRFPVSRLLVASLAGSAILFLVLSFVAMLILNPSVGKHAQ</sequence>
<evidence type="ECO:0000256" key="1">
    <source>
        <dbReference type="ARBA" id="ARBA00004651"/>
    </source>
</evidence>
<evidence type="ECO:0000313" key="9">
    <source>
        <dbReference type="Proteomes" id="UP000193685"/>
    </source>
</evidence>
<accession>A0A1Y2EQ08</accession>
<dbReference type="GeneID" id="63783100"/>
<dbReference type="PANTHER" id="PTHR34187:SF2">
    <property type="entry name" value="DUF202 DOMAIN-CONTAINING PROTEIN"/>
    <property type="match status" value="1"/>
</dbReference>
<evidence type="ECO:0000256" key="4">
    <source>
        <dbReference type="ARBA" id="ARBA00022989"/>
    </source>
</evidence>
<dbReference type="AlphaFoldDB" id="A0A1Y2EQ08"/>
<evidence type="ECO:0000256" key="5">
    <source>
        <dbReference type="ARBA" id="ARBA00023136"/>
    </source>
</evidence>
<dbReference type="Pfam" id="PF02656">
    <property type="entry name" value="DUF202"/>
    <property type="match status" value="1"/>
</dbReference>
<dbReference type="OMA" id="CERTYLS"/>
<keyword evidence="9" id="KW-1185">Reference proteome</keyword>
<organism evidence="8 9">
    <name type="scientific">Protomyces lactucae-debilis</name>
    <dbReference type="NCBI Taxonomy" id="2754530"/>
    <lineage>
        <taxon>Eukaryota</taxon>
        <taxon>Fungi</taxon>
        <taxon>Dikarya</taxon>
        <taxon>Ascomycota</taxon>
        <taxon>Taphrinomycotina</taxon>
        <taxon>Taphrinomycetes</taxon>
        <taxon>Taphrinales</taxon>
        <taxon>Protomycetaceae</taxon>
        <taxon>Protomyces</taxon>
    </lineage>
</organism>
<dbReference type="Proteomes" id="UP000193685">
    <property type="component" value="Unassembled WGS sequence"/>
</dbReference>
<dbReference type="RefSeq" id="XP_040721863.1">
    <property type="nucleotide sequence ID" value="XM_040866501.1"/>
</dbReference>
<gene>
    <name evidence="8" type="ORF">BCR37DRAFT_230794</name>
</gene>
<reference evidence="8 9" key="1">
    <citation type="submission" date="2016-07" db="EMBL/GenBank/DDBJ databases">
        <title>Pervasive Adenine N6-methylation of Active Genes in Fungi.</title>
        <authorList>
            <consortium name="DOE Joint Genome Institute"/>
            <person name="Mondo S.J."/>
            <person name="Dannebaum R.O."/>
            <person name="Kuo R.C."/>
            <person name="Labutti K."/>
            <person name="Haridas S."/>
            <person name="Kuo A."/>
            <person name="Salamov A."/>
            <person name="Ahrendt S.R."/>
            <person name="Lipzen A."/>
            <person name="Sullivan W."/>
            <person name="Andreopoulos W.B."/>
            <person name="Clum A."/>
            <person name="Lindquist E."/>
            <person name="Daum C."/>
            <person name="Ramamoorthy G.K."/>
            <person name="Gryganskyi A."/>
            <person name="Culley D."/>
            <person name="Magnuson J.K."/>
            <person name="James T.Y."/>
            <person name="O'Malley M.A."/>
            <person name="Stajich J.E."/>
            <person name="Spatafora J.W."/>
            <person name="Visel A."/>
            <person name="Grigoriev I.V."/>
        </authorList>
    </citation>
    <scope>NUCLEOTIDE SEQUENCE [LARGE SCALE GENOMIC DNA]</scope>
    <source>
        <strain evidence="8 9">12-1054</strain>
    </source>
</reference>
<dbReference type="PANTHER" id="PTHR34187">
    <property type="entry name" value="FGR18P"/>
    <property type="match status" value="1"/>
</dbReference>
<keyword evidence="5 6" id="KW-0472">Membrane</keyword>
<feature type="domain" description="DUF202" evidence="7">
    <location>
        <begin position="73"/>
        <end position="153"/>
    </location>
</feature>
<evidence type="ECO:0000256" key="6">
    <source>
        <dbReference type="SAM" id="Phobius"/>
    </source>
</evidence>
<feature type="transmembrane region" description="Helical" evidence="6">
    <location>
        <begin position="125"/>
        <end position="145"/>
    </location>
</feature>
<dbReference type="InterPro" id="IPR003807">
    <property type="entry name" value="DUF202"/>
</dbReference>
<evidence type="ECO:0000256" key="3">
    <source>
        <dbReference type="ARBA" id="ARBA00022692"/>
    </source>
</evidence>
<keyword evidence="3 6" id="KW-0812">Transmembrane</keyword>